<evidence type="ECO:0000313" key="1">
    <source>
        <dbReference type="EMBL" id="MBB4929086.1"/>
    </source>
</evidence>
<comment type="caution">
    <text evidence="1">The sequence shown here is derived from an EMBL/GenBank/DDBJ whole genome shotgun (WGS) entry which is preliminary data.</text>
</comment>
<name>A0A7W7W001_KITKI</name>
<dbReference type="Proteomes" id="UP000540506">
    <property type="component" value="Unassembled WGS sequence"/>
</dbReference>
<proteinExistence type="predicted"/>
<sequence length="86" mass="9463">MTSSPHQAKRPFYCVATLTWFDSTPAGPFRQAATIQKVATFKQVVDVDPHSDRKQLADDVLAEAKRVMSAPADAAVMFLSLEPNEL</sequence>
<evidence type="ECO:0000313" key="2">
    <source>
        <dbReference type="Proteomes" id="UP000540506"/>
    </source>
</evidence>
<dbReference type="AlphaFoldDB" id="A0A7W7W001"/>
<protein>
    <submittedName>
        <fullName evidence="1">Uncharacterized protein</fullName>
    </submittedName>
</protein>
<dbReference type="RefSeq" id="WP_184947082.1">
    <property type="nucleotide sequence ID" value="NZ_JACHJV010000004.1"/>
</dbReference>
<keyword evidence="2" id="KW-1185">Reference proteome</keyword>
<reference evidence="1 2" key="1">
    <citation type="submission" date="2020-08" db="EMBL/GenBank/DDBJ databases">
        <title>Sequencing the genomes of 1000 actinobacteria strains.</title>
        <authorList>
            <person name="Klenk H.-P."/>
        </authorList>
    </citation>
    <scope>NUCLEOTIDE SEQUENCE [LARGE SCALE GENOMIC DNA]</scope>
    <source>
        <strain evidence="1 2">DSM 41654</strain>
    </source>
</reference>
<gene>
    <name evidence="1" type="ORF">FHR34_008185</name>
</gene>
<dbReference type="EMBL" id="JACHJV010000004">
    <property type="protein sequence ID" value="MBB4929086.1"/>
    <property type="molecule type" value="Genomic_DNA"/>
</dbReference>
<accession>A0A7W7W001</accession>
<organism evidence="1 2">
    <name type="scientific">Kitasatospora kifunensis</name>
    <name type="common">Streptomyces kifunensis</name>
    <dbReference type="NCBI Taxonomy" id="58351"/>
    <lineage>
        <taxon>Bacteria</taxon>
        <taxon>Bacillati</taxon>
        <taxon>Actinomycetota</taxon>
        <taxon>Actinomycetes</taxon>
        <taxon>Kitasatosporales</taxon>
        <taxon>Streptomycetaceae</taxon>
        <taxon>Kitasatospora</taxon>
    </lineage>
</organism>